<keyword evidence="1" id="KW-0472">Membrane</keyword>
<feature type="transmembrane region" description="Helical" evidence="1">
    <location>
        <begin position="44"/>
        <end position="61"/>
    </location>
</feature>
<feature type="transmembrane region" description="Helical" evidence="1">
    <location>
        <begin position="73"/>
        <end position="93"/>
    </location>
</feature>
<protein>
    <recommendedName>
        <fullName evidence="4">Transmembrane protein</fullName>
    </recommendedName>
</protein>
<sequence>MGKLFKAITAVAPGPIAVWAGDVLQVFDRTFVIRPNSPEILPNTAAAVGTILTIFVTAIHFNAAPATLKRRALWAGSAAALVLIAIFVIRAFLDGAIPRRTAIILYRVYDVSSSIFLVLVIVTVVFAILYQFNSSGDDQTEPAQD</sequence>
<comment type="caution">
    <text evidence="2">The sequence shown here is derived from an EMBL/GenBank/DDBJ whole genome shotgun (WGS) entry which is preliminary data.</text>
</comment>
<evidence type="ECO:0008006" key="4">
    <source>
        <dbReference type="Google" id="ProtNLM"/>
    </source>
</evidence>
<dbReference type="RefSeq" id="WP_209602843.1">
    <property type="nucleotide sequence ID" value="NZ_JAGILA010000004.1"/>
</dbReference>
<name>A0ABS4R2F8_9HYPH</name>
<evidence type="ECO:0000313" key="3">
    <source>
        <dbReference type="Proteomes" id="UP000730739"/>
    </source>
</evidence>
<accession>A0ABS4R2F8</accession>
<keyword evidence="3" id="KW-1185">Reference proteome</keyword>
<keyword evidence="1" id="KW-1133">Transmembrane helix</keyword>
<organism evidence="2 3">
    <name type="scientific">Sinorhizobium kostiense</name>
    <dbReference type="NCBI Taxonomy" id="76747"/>
    <lineage>
        <taxon>Bacteria</taxon>
        <taxon>Pseudomonadati</taxon>
        <taxon>Pseudomonadota</taxon>
        <taxon>Alphaproteobacteria</taxon>
        <taxon>Hyphomicrobiales</taxon>
        <taxon>Rhizobiaceae</taxon>
        <taxon>Sinorhizobium/Ensifer group</taxon>
        <taxon>Sinorhizobium</taxon>
    </lineage>
</organism>
<keyword evidence="1" id="KW-0812">Transmembrane</keyword>
<proteinExistence type="predicted"/>
<dbReference type="EMBL" id="JAGILA010000004">
    <property type="protein sequence ID" value="MBP2237087.1"/>
    <property type="molecule type" value="Genomic_DNA"/>
</dbReference>
<feature type="transmembrane region" description="Helical" evidence="1">
    <location>
        <begin position="113"/>
        <end position="132"/>
    </location>
</feature>
<gene>
    <name evidence="2" type="ORF">J2Z31_003601</name>
</gene>
<dbReference type="Proteomes" id="UP000730739">
    <property type="component" value="Unassembled WGS sequence"/>
</dbReference>
<evidence type="ECO:0000313" key="2">
    <source>
        <dbReference type="EMBL" id="MBP2237087.1"/>
    </source>
</evidence>
<reference evidence="2 3" key="1">
    <citation type="submission" date="2021-03" db="EMBL/GenBank/DDBJ databases">
        <title>Genomic Encyclopedia of Type Strains, Phase IV (KMG-IV): sequencing the most valuable type-strain genomes for metagenomic binning, comparative biology and taxonomic classification.</title>
        <authorList>
            <person name="Goeker M."/>
        </authorList>
    </citation>
    <scope>NUCLEOTIDE SEQUENCE [LARGE SCALE GENOMIC DNA]</scope>
    <source>
        <strain evidence="2 3">DSM 13372</strain>
    </source>
</reference>
<evidence type="ECO:0000256" key="1">
    <source>
        <dbReference type="SAM" id="Phobius"/>
    </source>
</evidence>